<dbReference type="EMBL" id="LS974202">
    <property type="protein sequence ID" value="SSC14061.1"/>
    <property type="molecule type" value="Genomic_DNA"/>
</dbReference>
<organism evidence="2 3">
    <name type="scientific">Mesotoga infera</name>
    <dbReference type="NCBI Taxonomy" id="1236046"/>
    <lineage>
        <taxon>Bacteria</taxon>
        <taxon>Thermotogati</taxon>
        <taxon>Thermotogota</taxon>
        <taxon>Thermotogae</taxon>
        <taxon>Kosmotogales</taxon>
        <taxon>Kosmotogaceae</taxon>
        <taxon>Mesotoga</taxon>
    </lineage>
</organism>
<keyword evidence="3" id="KW-1185">Reference proteome</keyword>
<dbReference type="KEGG" id="minf:MESINF_2621"/>
<name>A0A7Z7LHL8_9BACT</name>
<proteinExistence type="predicted"/>
<dbReference type="InterPro" id="IPR017926">
    <property type="entry name" value="GATASE"/>
</dbReference>
<evidence type="ECO:0000313" key="2">
    <source>
        <dbReference type="EMBL" id="SSC14061.1"/>
    </source>
</evidence>
<dbReference type="PRINTS" id="PR00097">
    <property type="entry name" value="ANTSNTHASEII"/>
</dbReference>
<reference evidence="2 3" key="1">
    <citation type="submission" date="2017-01" db="EMBL/GenBank/DDBJ databases">
        <authorList>
            <person name="Erauso G."/>
        </authorList>
    </citation>
    <scope>NUCLEOTIDE SEQUENCE [LARGE SCALE GENOMIC DNA]</scope>
    <source>
        <strain evidence="2">MESINF1</strain>
    </source>
</reference>
<dbReference type="PRINTS" id="PR00096">
    <property type="entry name" value="GATASE"/>
</dbReference>
<protein>
    <submittedName>
        <fullName evidence="2">GMP synthase family protein</fullName>
    </submittedName>
</protein>
<evidence type="ECO:0000259" key="1">
    <source>
        <dbReference type="Pfam" id="PF00117"/>
    </source>
</evidence>
<dbReference type="RefSeq" id="WP_231936770.1">
    <property type="nucleotide sequence ID" value="NZ_LS974202.1"/>
</dbReference>
<dbReference type="InterPro" id="IPR029062">
    <property type="entry name" value="Class_I_gatase-like"/>
</dbReference>
<dbReference type="Pfam" id="PF00117">
    <property type="entry name" value="GATase"/>
    <property type="match status" value="1"/>
</dbReference>
<dbReference type="Gene3D" id="3.40.50.880">
    <property type="match status" value="1"/>
</dbReference>
<dbReference type="Proteomes" id="UP000250796">
    <property type="component" value="Chromosome MESINF"/>
</dbReference>
<accession>A0A7Z7LHL8</accession>
<dbReference type="PANTHER" id="PTHR42695">
    <property type="entry name" value="GLUTAMINE AMIDOTRANSFERASE YLR126C-RELATED"/>
    <property type="match status" value="1"/>
</dbReference>
<dbReference type="SUPFAM" id="SSF52317">
    <property type="entry name" value="Class I glutamine amidotransferase-like"/>
    <property type="match status" value="1"/>
</dbReference>
<dbReference type="AlphaFoldDB" id="A0A7Z7LHL8"/>
<dbReference type="PANTHER" id="PTHR42695:SF5">
    <property type="entry name" value="GLUTAMINE AMIDOTRANSFERASE YLR126C-RELATED"/>
    <property type="match status" value="1"/>
</dbReference>
<feature type="domain" description="Glutamine amidotransferase" evidence="1">
    <location>
        <begin position="54"/>
        <end position="210"/>
    </location>
</feature>
<gene>
    <name evidence="2" type="ORF">MESINF_2621</name>
</gene>
<dbReference type="InterPro" id="IPR044992">
    <property type="entry name" value="ChyE-like"/>
</dbReference>
<dbReference type="PROSITE" id="PS51273">
    <property type="entry name" value="GATASE_TYPE_1"/>
    <property type="match status" value="1"/>
</dbReference>
<dbReference type="GO" id="GO:0005829">
    <property type="term" value="C:cytosol"/>
    <property type="evidence" value="ECO:0007669"/>
    <property type="project" value="TreeGrafter"/>
</dbReference>
<evidence type="ECO:0000313" key="3">
    <source>
        <dbReference type="Proteomes" id="UP000250796"/>
    </source>
</evidence>
<sequence length="249" mass="28282">MSKEIYRQFNVLKMLLVVSILFFTVFRLFAAEVSGKPIALFLNDPAYDLALSPIERSLAEQGIVYRIFKIFKDELPGDEKDYSGIIIAGGDSMRNYIDWNNKIYQGGEIILRGEVPILGICLGHQIVSRVYGSVMYYSEERRWNNVKILLNDQILEGLSDTLLVWENHAYAVAKLPEGFRLMASSSTTPIQMIKHESKTIYGVQFHPETSEEFLSNPPGWKLLSNFAKISKAKTVPVPLPPNGRKVFPY</sequence>